<dbReference type="STRING" id="913774.A0A0C3HD18"/>
<keyword evidence="4" id="KW-0488">Methylation</keyword>
<keyword evidence="5" id="KW-0963">Cytoplasm</keyword>
<keyword evidence="15" id="KW-1185">Reference proteome</keyword>
<dbReference type="InterPro" id="IPR021625">
    <property type="entry name" value="PI31_Prot_N"/>
</dbReference>
<evidence type="ECO:0000256" key="11">
    <source>
        <dbReference type="SAM" id="MobiDB-lite"/>
    </source>
</evidence>
<evidence type="ECO:0000256" key="6">
    <source>
        <dbReference type="ARBA" id="ARBA00022553"/>
    </source>
</evidence>
<dbReference type="InterPro" id="IPR045128">
    <property type="entry name" value="PI31-like"/>
</dbReference>
<organism evidence="14 15">
    <name type="scientific">Oidiodendron maius (strain Zn)</name>
    <dbReference type="NCBI Taxonomy" id="913774"/>
    <lineage>
        <taxon>Eukaryota</taxon>
        <taxon>Fungi</taxon>
        <taxon>Dikarya</taxon>
        <taxon>Ascomycota</taxon>
        <taxon>Pezizomycotina</taxon>
        <taxon>Leotiomycetes</taxon>
        <taxon>Leotiomycetes incertae sedis</taxon>
        <taxon>Myxotrichaceae</taxon>
        <taxon>Oidiodendron</taxon>
    </lineage>
</organism>
<sequence length="374" mass="40082">MANSLLSVESILNHMADALPTHAKDDTNSDLSSSYEAIALFTHACMTAVGFRLLGFSEGQKMEAECQSLAPRLSTKWNNSFGSHAFLYAHSQSSMQYVVKVDRLGGKAEIRGIGLGDERIARIEVTAKDYISSAALPLRITMTADGEEDRSDLKAKLKEVFISPSRIQDLASLFKVTIIQKLMPGLHKEGYEEAPNSAVEDVHDEREEAHARRNQPRDPLRDPMPEPARPYPFDDPLAAGPRRPMPQGDFPPPGFDDELDMNRPLRGMAPPFPGAGSPFGIGGDDLNPPGLGPHDPLRSSFVGGGRFGSGGGNGGMYPTFDDPLFRGQGQGGGYNPQAPPGSRYDPTGPGDGPHRGGGGRPPNPFGGFGSGDFI</sequence>
<evidence type="ECO:0000256" key="10">
    <source>
        <dbReference type="ARBA" id="ARBA00024805"/>
    </source>
</evidence>
<evidence type="ECO:0000256" key="1">
    <source>
        <dbReference type="ARBA" id="ARBA00004240"/>
    </source>
</evidence>
<evidence type="ECO:0000256" key="3">
    <source>
        <dbReference type="ARBA" id="ARBA00006405"/>
    </source>
</evidence>
<evidence type="ECO:0000256" key="8">
    <source>
        <dbReference type="ARBA" id="ARBA00022942"/>
    </source>
</evidence>
<feature type="compositionally biased region" description="Gly residues" evidence="11">
    <location>
        <begin position="349"/>
        <end position="374"/>
    </location>
</feature>
<reference evidence="15" key="2">
    <citation type="submission" date="2015-01" db="EMBL/GenBank/DDBJ databases">
        <title>Evolutionary Origins and Diversification of the Mycorrhizal Mutualists.</title>
        <authorList>
            <consortium name="DOE Joint Genome Institute"/>
            <consortium name="Mycorrhizal Genomics Consortium"/>
            <person name="Kohler A."/>
            <person name="Kuo A."/>
            <person name="Nagy L.G."/>
            <person name="Floudas D."/>
            <person name="Copeland A."/>
            <person name="Barry K.W."/>
            <person name="Cichocki N."/>
            <person name="Veneault-Fourrey C."/>
            <person name="LaButti K."/>
            <person name="Lindquist E.A."/>
            <person name="Lipzen A."/>
            <person name="Lundell T."/>
            <person name="Morin E."/>
            <person name="Murat C."/>
            <person name="Riley R."/>
            <person name="Ohm R."/>
            <person name="Sun H."/>
            <person name="Tunlid A."/>
            <person name="Henrissat B."/>
            <person name="Grigoriev I.V."/>
            <person name="Hibbett D.S."/>
            <person name="Martin F."/>
        </authorList>
    </citation>
    <scope>NUCLEOTIDE SEQUENCE [LARGE SCALE GENOMIC DNA]</scope>
    <source>
        <strain evidence="15">Zn</strain>
    </source>
</reference>
<feature type="compositionally biased region" description="Gly residues" evidence="11">
    <location>
        <begin position="302"/>
        <end position="315"/>
    </location>
</feature>
<evidence type="ECO:0000259" key="13">
    <source>
        <dbReference type="Pfam" id="PF11566"/>
    </source>
</evidence>
<accession>A0A0C3HD18</accession>
<name>A0A0C3HD18_OIDMZ</name>
<keyword evidence="9" id="KW-0007">Acetylation</keyword>
<dbReference type="HOGENOM" id="CLU_044125_2_0_1"/>
<dbReference type="AlphaFoldDB" id="A0A0C3HD18"/>
<comment type="function">
    <text evidence="10">Plays an important role in control of proteasome function. Inhibits the hydrolysis of protein and peptide substrates by the 20S proteasome. Also inhibits the activation of the proteasome by the proteasome regulatory proteins PA700 and PA28.</text>
</comment>
<keyword evidence="8" id="KW-0647">Proteasome</keyword>
<feature type="compositionally biased region" description="Low complexity" evidence="11">
    <location>
        <begin position="284"/>
        <end position="294"/>
    </location>
</feature>
<evidence type="ECO:0000256" key="7">
    <source>
        <dbReference type="ARBA" id="ARBA00022824"/>
    </source>
</evidence>
<dbReference type="GO" id="GO:0005783">
    <property type="term" value="C:endoplasmic reticulum"/>
    <property type="evidence" value="ECO:0007669"/>
    <property type="project" value="UniProtKB-SubCell"/>
</dbReference>
<evidence type="ECO:0000313" key="15">
    <source>
        <dbReference type="Proteomes" id="UP000054321"/>
    </source>
</evidence>
<dbReference type="InterPro" id="IPR013886">
    <property type="entry name" value="PI31_Prot_C"/>
</dbReference>
<feature type="domain" description="PI31 proteasome regulator N-terminal" evidence="13">
    <location>
        <begin position="28"/>
        <end position="189"/>
    </location>
</feature>
<feature type="domain" description="PI31 proteasome regulator C-terminal" evidence="12">
    <location>
        <begin position="281"/>
        <end position="349"/>
    </location>
</feature>
<feature type="region of interest" description="Disordered" evidence="11">
    <location>
        <begin position="269"/>
        <end position="374"/>
    </location>
</feature>
<dbReference type="GO" id="GO:0043161">
    <property type="term" value="P:proteasome-mediated ubiquitin-dependent protein catabolic process"/>
    <property type="evidence" value="ECO:0007669"/>
    <property type="project" value="InterPro"/>
</dbReference>
<evidence type="ECO:0000259" key="12">
    <source>
        <dbReference type="Pfam" id="PF08577"/>
    </source>
</evidence>
<dbReference type="Gene3D" id="3.40.1000.30">
    <property type="match status" value="1"/>
</dbReference>
<reference evidence="14 15" key="1">
    <citation type="submission" date="2014-04" db="EMBL/GenBank/DDBJ databases">
        <authorList>
            <consortium name="DOE Joint Genome Institute"/>
            <person name="Kuo A."/>
            <person name="Martino E."/>
            <person name="Perotto S."/>
            <person name="Kohler A."/>
            <person name="Nagy L.G."/>
            <person name="Floudas D."/>
            <person name="Copeland A."/>
            <person name="Barry K.W."/>
            <person name="Cichocki N."/>
            <person name="Veneault-Fourrey C."/>
            <person name="LaButti K."/>
            <person name="Lindquist E.A."/>
            <person name="Lipzen A."/>
            <person name="Lundell T."/>
            <person name="Morin E."/>
            <person name="Murat C."/>
            <person name="Sun H."/>
            <person name="Tunlid A."/>
            <person name="Henrissat B."/>
            <person name="Grigoriev I.V."/>
            <person name="Hibbett D.S."/>
            <person name="Martin F."/>
            <person name="Nordberg H.P."/>
            <person name="Cantor M.N."/>
            <person name="Hua S.X."/>
        </authorList>
    </citation>
    <scope>NUCLEOTIDE SEQUENCE [LARGE SCALE GENOMIC DNA]</scope>
    <source>
        <strain evidence="14 15">Zn</strain>
    </source>
</reference>
<dbReference type="InParanoid" id="A0A0C3HD18"/>
<gene>
    <name evidence="14" type="ORF">OIDMADRAFT_199468</name>
</gene>
<dbReference type="EMBL" id="KN832877">
    <property type="protein sequence ID" value="KIN00217.1"/>
    <property type="molecule type" value="Genomic_DNA"/>
</dbReference>
<feature type="region of interest" description="Disordered" evidence="11">
    <location>
        <begin position="190"/>
        <end position="257"/>
    </location>
</feature>
<dbReference type="GO" id="GO:0004866">
    <property type="term" value="F:endopeptidase inhibitor activity"/>
    <property type="evidence" value="ECO:0007669"/>
    <property type="project" value="InterPro"/>
</dbReference>
<dbReference type="OrthoDB" id="68090at2759"/>
<keyword evidence="6" id="KW-0597">Phosphoprotein</keyword>
<keyword evidence="7" id="KW-0256">Endoplasmic reticulum</keyword>
<dbReference type="PANTHER" id="PTHR13266:SF1">
    <property type="entry name" value="PROTEASOME INHIBITOR PI31 SUBUNIT"/>
    <property type="match status" value="1"/>
</dbReference>
<dbReference type="PANTHER" id="PTHR13266">
    <property type="entry name" value="PROTEASOME INHIBITOR"/>
    <property type="match status" value="1"/>
</dbReference>
<evidence type="ECO:0000256" key="5">
    <source>
        <dbReference type="ARBA" id="ARBA00022490"/>
    </source>
</evidence>
<comment type="similarity">
    <text evidence="3">Belongs to the proteasome inhibitor PI31 family.</text>
</comment>
<protein>
    <submittedName>
        <fullName evidence="14">Uncharacterized protein</fullName>
    </submittedName>
</protein>
<dbReference type="Pfam" id="PF08577">
    <property type="entry name" value="PI31_Prot_C"/>
    <property type="match status" value="1"/>
</dbReference>
<dbReference type="Pfam" id="PF11566">
    <property type="entry name" value="PI31_Prot_N"/>
    <property type="match status" value="1"/>
</dbReference>
<dbReference type="Proteomes" id="UP000054321">
    <property type="component" value="Unassembled WGS sequence"/>
</dbReference>
<comment type="subcellular location">
    <subcellularLocation>
        <location evidence="2">Cytoplasm</location>
    </subcellularLocation>
    <subcellularLocation>
        <location evidence="1">Endoplasmic reticulum</location>
    </subcellularLocation>
</comment>
<evidence type="ECO:0000256" key="2">
    <source>
        <dbReference type="ARBA" id="ARBA00004496"/>
    </source>
</evidence>
<evidence type="ECO:0000256" key="4">
    <source>
        <dbReference type="ARBA" id="ARBA00022481"/>
    </source>
</evidence>
<dbReference type="FunFam" id="3.40.1000.30:FF:000006">
    <property type="entry name" value="Chromosome 8, whole genome shotgun sequence"/>
    <property type="match status" value="1"/>
</dbReference>
<feature type="compositionally biased region" description="Basic and acidic residues" evidence="11">
    <location>
        <begin position="200"/>
        <end position="224"/>
    </location>
</feature>
<evidence type="ECO:0000256" key="9">
    <source>
        <dbReference type="ARBA" id="ARBA00022990"/>
    </source>
</evidence>
<dbReference type="GO" id="GO:0070628">
    <property type="term" value="F:proteasome binding"/>
    <property type="evidence" value="ECO:0007669"/>
    <property type="project" value="InterPro"/>
</dbReference>
<proteinExistence type="inferred from homology"/>
<evidence type="ECO:0000313" key="14">
    <source>
        <dbReference type="EMBL" id="KIN00217.1"/>
    </source>
</evidence>
<dbReference type="GO" id="GO:0000502">
    <property type="term" value="C:proteasome complex"/>
    <property type="evidence" value="ECO:0007669"/>
    <property type="project" value="UniProtKB-KW"/>
</dbReference>